<dbReference type="EMBL" id="MK638693">
    <property type="protein sequence ID" value="QCF47459.1"/>
    <property type="molecule type" value="mRNA"/>
</dbReference>
<dbReference type="PROSITE" id="PS50142">
    <property type="entry name" value="RNASE_3_2"/>
    <property type="match status" value="1"/>
</dbReference>
<evidence type="ECO:0000259" key="1">
    <source>
        <dbReference type="PROSITE" id="PS50142"/>
    </source>
</evidence>
<name>A0A4D6QNA5_9VIRU</name>
<dbReference type="Pfam" id="PF00636">
    <property type="entry name" value="Ribonuclease_3"/>
    <property type="match status" value="1"/>
</dbReference>
<dbReference type="InterPro" id="IPR000999">
    <property type="entry name" value="RNase_III_dom"/>
</dbReference>
<evidence type="ECO:0000313" key="2">
    <source>
        <dbReference type="EMBL" id="QCF47459.1"/>
    </source>
</evidence>
<feature type="domain" description="RNase III" evidence="1">
    <location>
        <begin position="1"/>
        <end position="105"/>
    </location>
</feature>
<dbReference type="Gene3D" id="1.10.1520.10">
    <property type="entry name" value="Ribonuclease III domain"/>
    <property type="match status" value="1"/>
</dbReference>
<proteinExistence type="evidence at transcript level"/>
<dbReference type="GO" id="GO:0006396">
    <property type="term" value="P:RNA processing"/>
    <property type="evidence" value="ECO:0007669"/>
    <property type="project" value="InterPro"/>
</dbReference>
<dbReference type="SUPFAM" id="SSF69065">
    <property type="entry name" value="RNase III domain-like"/>
    <property type="match status" value="1"/>
</dbReference>
<dbReference type="CDD" id="cd00593">
    <property type="entry name" value="RIBOc"/>
    <property type="match status" value="1"/>
</dbReference>
<dbReference type="SUPFAM" id="SSF54768">
    <property type="entry name" value="dsRNA-binding domain-like"/>
    <property type="match status" value="1"/>
</dbReference>
<sequence>MAFTSHRENHQENYQILEFLGDSVIFSVITWYLYRRFPQFQESKSLGIITRLKGTLISKKSLAHAAQELGFEKFLNLNITSDFNKDAFLEDVFEAFIGAVNLAFDDYYGTMGAGYSVCYKILKGIFDKRDISVTYDSIIDPKSILKELIDAHPELGVLEYVQDFTPEPLSRLFLNDVEIGVGIGKNKKIQQPIAAKQGLDYIKHTYGIIPSGNKFAQKYTRI</sequence>
<dbReference type="SMART" id="SM00535">
    <property type="entry name" value="RIBOc"/>
    <property type="match status" value="1"/>
</dbReference>
<organism evidence="2">
    <name type="scientific">Erythrocytic necrosis virus</name>
    <dbReference type="NCBI Taxonomy" id="1543320"/>
    <lineage>
        <taxon>Viruses</taxon>
        <taxon>Varidnaviria</taxon>
        <taxon>Bamfordvirae</taxon>
        <taxon>Nucleocytoviricota</taxon>
        <taxon>Megaviricetes</taxon>
        <taxon>Pimascovirales</taxon>
        <taxon>Pimascovirales incertae sedis</taxon>
        <taxon>Iridoviridae</taxon>
    </lineage>
</organism>
<dbReference type="InterPro" id="IPR036389">
    <property type="entry name" value="RNase_III_sf"/>
</dbReference>
<accession>A0A4D6QNA5</accession>
<reference evidence="2" key="1">
    <citation type="journal article" date="2019" name="Viruses">
        <title>Distribution and Phylogeny of Erythrocytic Necrosis Virus (ENV) in Salmon Suggests Marine Origin.</title>
        <authorList>
            <person name="Pagowski V.A."/>
            <person name="Mordecai G.J."/>
            <person name="Miller K.M."/>
            <person name="Schulze A.D."/>
            <person name="Kaukinen K.H."/>
            <person name="Ming T.J."/>
            <person name="Li S."/>
            <person name="Teffer A.K."/>
            <person name="Tabata A."/>
            <person name="Suttle C.A."/>
        </authorList>
    </citation>
    <scope>NUCLEOTIDE SEQUENCE</scope>
    <source>
        <strain evidence="2">SEQ_98</strain>
    </source>
</reference>
<reference evidence="2" key="2">
    <citation type="submission" date="2019-03" db="EMBL/GenBank/DDBJ databases">
        <authorList>
            <person name="Pagowski V."/>
            <person name="Mordecai G."/>
            <person name="Miller K."/>
            <person name="Schulze A."/>
            <person name="Kaukinen K."/>
            <person name="Ming T."/>
            <person name="Teffer A."/>
            <person name="Tabata A."/>
            <person name="Suttle C."/>
        </authorList>
    </citation>
    <scope>NUCLEOTIDE SEQUENCE</scope>
    <source>
        <strain evidence="2">SEQ_98</strain>
    </source>
</reference>
<dbReference type="GO" id="GO:0004525">
    <property type="term" value="F:ribonuclease III activity"/>
    <property type="evidence" value="ECO:0007669"/>
    <property type="project" value="InterPro"/>
</dbReference>
<protein>
    <submittedName>
        <fullName evidence="2">Putative RNase III protein</fullName>
    </submittedName>
</protein>